<organism evidence="2 3">
    <name type="scientific">Mesosutterella faecium</name>
    <dbReference type="NCBI Taxonomy" id="2925194"/>
    <lineage>
        <taxon>Bacteria</taxon>
        <taxon>Pseudomonadati</taxon>
        <taxon>Pseudomonadota</taxon>
        <taxon>Betaproteobacteria</taxon>
        <taxon>Burkholderiales</taxon>
        <taxon>Sutterellaceae</taxon>
        <taxon>Mesosutterella</taxon>
    </lineage>
</organism>
<comment type="caution">
    <text evidence="2">The sequence shown here is derived from an EMBL/GenBank/DDBJ whole genome shotgun (WGS) entry which is preliminary data.</text>
</comment>
<keyword evidence="3" id="KW-1185">Reference proteome</keyword>
<evidence type="ECO:0000256" key="1">
    <source>
        <dbReference type="SAM" id="MobiDB-lite"/>
    </source>
</evidence>
<protein>
    <submittedName>
        <fullName evidence="2">Uncharacterized protein</fullName>
    </submittedName>
</protein>
<proteinExistence type="predicted"/>
<gene>
    <name evidence="2" type="ORF">MUN46_010140</name>
</gene>
<sequence>MGRGNGARAGDGQAFGPPARITRGNPRLRGICNGPRPGKELHFEQAGEFERVLGPVLRRLGARVEARLCPEETHATVALPVFALALKRFILG</sequence>
<evidence type="ECO:0000313" key="2">
    <source>
        <dbReference type="EMBL" id="MDL2060295.1"/>
    </source>
</evidence>
<dbReference type="EMBL" id="JAKZJU020000001">
    <property type="protein sequence ID" value="MDL2060295.1"/>
    <property type="molecule type" value="Genomic_DNA"/>
</dbReference>
<accession>A0ABT7IPI1</accession>
<feature type="region of interest" description="Disordered" evidence="1">
    <location>
        <begin position="1"/>
        <end position="28"/>
    </location>
</feature>
<reference evidence="2" key="1">
    <citation type="submission" date="2023-03" db="EMBL/GenBank/DDBJ databases">
        <title>Mesosutterella sp. nov. isolated from porcine feces.</title>
        <authorList>
            <person name="Yu S."/>
        </authorList>
    </citation>
    <scope>NUCLEOTIDE SEQUENCE</scope>
    <source>
        <strain evidence="2">AGMB02718</strain>
    </source>
</reference>
<dbReference type="Proteomes" id="UP001165481">
    <property type="component" value="Unassembled WGS sequence"/>
</dbReference>
<dbReference type="RefSeq" id="WP_243376698.1">
    <property type="nucleotide sequence ID" value="NZ_JAKZJU020000001.1"/>
</dbReference>
<evidence type="ECO:0000313" key="3">
    <source>
        <dbReference type="Proteomes" id="UP001165481"/>
    </source>
</evidence>
<name>A0ABT7IPI1_9BURK</name>